<keyword evidence="2" id="KW-1185">Reference proteome</keyword>
<accession>A0ABD2D029</accession>
<dbReference type="AlphaFoldDB" id="A0ABD2D029"/>
<sequence>MYADRHTHSRPLELAYVNAHIFWLISPRNYLFHYKFQYEASLASKISAQFYDYLFTPSNIATSYGAYSRTIADNSLSLSLSGLVNPPDHCECPSFS</sequence>
<comment type="caution">
    <text evidence="1">The sequence shown here is derived from an EMBL/GenBank/DDBJ whole genome shotgun (WGS) entry which is preliminary data.</text>
</comment>
<reference evidence="1 2" key="1">
    <citation type="journal article" date="2024" name="Ann. Entomol. Soc. Am.">
        <title>Genomic analyses of the southern and eastern yellowjacket wasps (Hymenoptera: Vespidae) reveal evolutionary signatures of social life.</title>
        <authorList>
            <person name="Catto M.A."/>
            <person name="Caine P.B."/>
            <person name="Orr S.E."/>
            <person name="Hunt B.G."/>
            <person name="Goodisman M.A.D."/>
        </authorList>
    </citation>
    <scope>NUCLEOTIDE SEQUENCE [LARGE SCALE GENOMIC DNA]</scope>
    <source>
        <strain evidence="1">232</strain>
        <tissue evidence="1">Head and thorax</tissue>
    </source>
</reference>
<dbReference type="EMBL" id="JAYRBN010000020">
    <property type="protein sequence ID" value="KAL2750269.1"/>
    <property type="molecule type" value="Genomic_DNA"/>
</dbReference>
<name>A0ABD2D029_VESMC</name>
<gene>
    <name evidence="1" type="ORF">V1477_001512</name>
</gene>
<dbReference type="Proteomes" id="UP001607303">
    <property type="component" value="Unassembled WGS sequence"/>
</dbReference>
<organism evidence="1 2">
    <name type="scientific">Vespula maculifrons</name>
    <name type="common">Eastern yellow jacket</name>
    <name type="synonym">Wasp</name>
    <dbReference type="NCBI Taxonomy" id="7453"/>
    <lineage>
        <taxon>Eukaryota</taxon>
        <taxon>Metazoa</taxon>
        <taxon>Ecdysozoa</taxon>
        <taxon>Arthropoda</taxon>
        <taxon>Hexapoda</taxon>
        <taxon>Insecta</taxon>
        <taxon>Pterygota</taxon>
        <taxon>Neoptera</taxon>
        <taxon>Endopterygota</taxon>
        <taxon>Hymenoptera</taxon>
        <taxon>Apocrita</taxon>
        <taxon>Aculeata</taxon>
        <taxon>Vespoidea</taxon>
        <taxon>Vespidae</taxon>
        <taxon>Vespinae</taxon>
        <taxon>Vespula</taxon>
    </lineage>
</organism>
<protein>
    <submittedName>
        <fullName evidence="1">Uncharacterized protein</fullName>
    </submittedName>
</protein>
<proteinExistence type="predicted"/>
<evidence type="ECO:0000313" key="1">
    <source>
        <dbReference type="EMBL" id="KAL2750269.1"/>
    </source>
</evidence>
<evidence type="ECO:0000313" key="2">
    <source>
        <dbReference type="Proteomes" id="UP001607303"/>
    </source>
</evidence>